<organism evidence="3 4">
    <name type="scientific">Aspergillus pseudonomiae</name>
    <dbReference type="NCBI Taxonomy" id="1506151"/>
    <lineage>
        <taxon>Eukaryota</taxon>
        <taxon>Fungi</taxon>
        <taxon>Dikarya</taxon>
        <taxon>Ascomycota</taxon>
        <taxon>Pezizomycotina</taxon>
        <taxon>Eurotiomycetes</taxon>
        <taxon>Eurotiomycetidae</taxon>
        <taxon>Eurotiales</taxon>
        <taxon>Aspergillaceae</taxon>
        <taxon>Aspergillus</taxon>
        <taxon>Aspergillus subgen. Circumdati</taxon>
    </lineage>
</organism>
<feature type="compositionally biased region" description="Basic and acidic residues" evidence="1">
    <location>
        <begin position="300"/>
        <end position="315"/>
    </location>
</feature>
<feature type="region of interest" description="Disordered" evidence="1">
    <location>
        <begin position="1"/>
        <end position="467"/>
    </location>
</feature>
<protein>
    <recommendedName>
        <fullName evidence="5">GPI anchored protein</fullName>
    </recommendedName>
</protein>
<proteinExistence type="predicted"/>
<feature type="compositionally biased region" description="Basic and acidic residues" evidence="1">
    <location>
        <begin position="60"/>
        <end position="76"/>
    </location>
</feature>
<evidence type="ECO:0008006" key="5">
    <source>
        <dbReference type="Google" id="ProtNLM"/>
    </source>
</evidence>
<feature type="compositionally biased region" description="Basic and acidic residues" evidence="1">
    <location>
        <begin position="198"/>
        <end position="209"/>
    </location>
</feature>
<feature type="compositionally biased region" description="Polar residues" evidence="1">
    <location>
        <begin position="13"/>
        <end position="33"/>
    </location>
</feature>
<feature type="compositionally biased region" description="Gly residues" evidence="1">
    <location>
        <begin position="1"/>
        <end position="11"/>
    </location>
</feature>
<evidence type="ECO:0000313" key="4">
    <source>
        <dbReference type="Proteomes" id="UP000325579"/>
    </source>
</evidence>
<feature type="compositionally biased region" description="Acidic residues" evidence="1">
    <location>
        <begin position="210"/>
        <end position="227"/>
    </location>
</feature>
<feature type="compositionally biased region" description="Basic and acidic residues" evidence="1">
    <location>
        <begin position="352"/>
        <end position="364"/>
    </location>
</feature>
<gene>
    <name evidence="3" type="ORF">BDV37DRAFT_281306</name>
</gene>
<feature type="compositionally biased region" description="Basic and acidic residues" evidence="1">
    <location>
        <begin position="121"/>
        <end position="143"/>
    </location>
</feature>
<dbReference type="Proteomes" id="UP000325579">
    <property type="component" value="Unassembled WGS sequence"/>
</dbReference>
<dbReference type="OrthoDB" id="4366934at2759"/>
<evidence type="ECO:0000256" key="1">
    <source>
        <dbReference type="SAM" id="MobiDB-lite"/>
    </source>
</evidence>
<evidence type="ECO:0000256" key="2">
    <source>
        <dbReference type="SAM" id="Phobius"/>
    </source>
</evidence>
<keyword evidence="2" id="KW-0472">Membrane</keyword>
<dbReference type="AlphaFoldDB" id="A0A5N7DIA7"/>
<dbReference type="EMBL" id="ML736756">
    <property type="protein sequence ID" value="KAE8406064.1"/>
    <property type="molecule type" value="Genomic_DNA"/>
</dbReference>
<keyword evidence="2" id="KW-0812">Transmembrane</keyword>
<feature type="compositionally biased region" description="Basic and acidic residues" evidence="1">
    <location>
        <begin position="328"/>
        <end position="344"/>
    </location>
</feature>
<accession>A0A5N7DIA7</accession>
<dbReference type="RefSeq" id="XP_031943383.1">
    <property type="nucleotide sequence ID" value="XM_032086792.1"/>
</dbReference>
<feature type="compositionally biased region" description="Basic and acidic residues" evidence="1">
    <location>
        <begin position="34"/>
        <end position="43"/>
    </location>
</feature>
<dbReference type="GeneID" id="43671483"/>
<keyword evidence="4" id="KW-1185">Reference proteome</keyword>
<feature type="compositionally biased region" description="Basic and acidic residues" evidence="1">
    <location>
        <begin position="228"/>
        <end position="240"/>
    </location>
</feature>
<feature type="compositionally biased region" description="Basic and acidic residues" evidence="1">
    <location>
        <begin position="377"/>
        <end position="437"/>
    </location>
</feature>
<reference evidence="3 4" key="1">
    <citation type="submission" date="2019-04" db="EMBL/GenBank/DDBJ databases">
        <authorList>
            <consortium name="DOE Joint Genome Institute"/>
            <person name="Mondo S."/>
            <person name="Kjaerbolling I."/>
            <person name="Vesth T."/>
            <person name="Frisvad J.C."/>
            <person name="Nybo J.L."/>
            <person name="Theobald S."/>
            <person name="Kildgaard S."/>
            <person name="Isbrandt T."/>
            <person name="Kuo A."/>
            <person name="Sato A."/>
            <person name="Lyhne E.K."/>
            <person name="Kogle M.E."/>
            <person name="Wiebenga A."/>
            <person name="Kun R.S."/>
            <person name="Lubbers R.J."/>
            <person name="Makela M.R."/>
            <person name="Barry K."/>
            <person name="Chovatia M."/>
            <person name="Clum A."/>
            <person name="Daum C."/>
            <person name="Haridas S."/>
            <person name="He G."/>
            <person name="LaButti K."/>
            <person name="Lipzen A."/>
            <person name="Riley R."/>
            <person name="Salamov A."/>
            <person name="Simmons B.A."/>
            <person name="Magnuson J.K."/>
            <person name="Henrissat B."/>
            <person name="Mortensen U.H."/>
            <person name="Larsen T.O."/>
            <person name="Devries R.P."/>
            <person name="Grigoriev I.V."/>
            <person name="Machida M."/>
            <person name="Baker S.E."/>
            <person name="Andersen M.R."/>
            <person name="Cantor M.N."/>
            <person name="Hua S.X."/>
        </authorList>
    </citation>
    <scope>NUCLEOTIDE SEQUENCE [LARGE SCALE GENOMIC DNA]</scope>
    <source>
        <strain evidence="3 4">CBS 119388</strain>
    </source>
</reference>
<keyword evidence="2" id="KW-1133">Transmembrane helix</keyword>
<feature type="compositionally biased region" description="Polar residues" evidence="1">
    <location>
        <begin position="154"/>
        <end position="174"/>
    </location>
</feature>
<evidence type="ECO:0000313" key="3">
    <source>
        <dbReference type="EMBL" id="KAE8406064.1"/>
    </source>
</evidence>
<sequence length="586" mass="61910">MARNMRGGGVIDSGNSASFDFDNEFTNEVNNANIDDHSLDVHENTNIVTPPPHPHGHGGHGPEHKRRDEEEPHGRTIDTGNDADFDFTNEFHNEVNNYNEDNHSVDVAKNTNVHVAPPHGGPHESHGHDGQEGHHKRAYRPDADSAAEPGKVDTGNTANTQVSNSVDSKTSSANIDDHSVKVHSDVNETVGAPHHHEHHEGGHEEPGENHEEEPSEPAEDDQEEPSEPADHQGEPSKPVEHQPAQPVEHPQEEHKEPVPTCTTLTREVVHTVVRTLQGHSEATHAPQQPAEVNTPAAQPEEPKEHGESGHGDPSHQAETPKPTGSDGSHQEESGHDDHSPKETPKPTGADGSHQEDSGHAEPSHAAESPKPTGVDGSHQEESGDDDHSPKDSPKSTGDDGSPHGESGHDQGNEVEDPKPTGVDASHHEQYPSSHEEAQSSNAYGPASTPAHGQPQQGGDDDSHFDVPSSTTLAHIAITPTPTHAPSHLHGVLTSTETVSRSSVHVVPIYVPSNSGAHVAETPGATPSAHVPIGVDAEHSSHVPQGPATPSPSHHEVMFQGGAASLSPSAGVISLACGVIGLLAYVL</sequence>
<feature type="compositionally biased region" description="Basic and acidic residues" evidence="1">
    <location>
        <begin position="175"/>
        <end position="186"/>
    </location>
</feature>
<feature type="transmembrane region" description="Helical" evidence="2">
    <location>
        <begin position="565"/>
        <end position="585"/>
    </location>
</feature>
<name>A0A5N7DIA7_9EURO</name>